<protein>
    <recommendedName>
        <fullName evidence="3">Major facilitator superfamily (MFS) profile domain-containing protein</fullName>
    </recommendedName>
</protein>
<evidence type="ECO:0000256" key="1">
    <source>
        <dbReference type="SAM" id="Phobius"/>
    </source>
</evidence>
<sequence length="74" mass="8363">MVLFDYFESVLEGVEFLIALGSILALLGLFLGLIFIIWGGPRIRYKMFGVIVASFILLGVCGFSTGFKYFRIFR</sequence>
<gene>
    <name evidence="2" type="ORF">S01H4_37900</name>
</gene>
<keyword evidence="1" id="KW-1133">Transmembrane helix</keyword>
<reference evidence="2" key="1">
    <citation type="journal article" date="2014" name="Front. Microbiol.">
        <title>High frequency of phylogenetically diverse reductive dehalogenase-homologous genes in deep subseafloor sedimentary metagenomes.</title>
        <authorList>
            <person name="Kawai M."/>
            <person name="Futagami T."/>
            <person name="Toyoda A."/>
            <person name="Takaki Y."/>
            <person name="Nishi S."/>
            <person name="Hori S."/>
            <person name="Arai W."/>
            <person name="Tsubouchi T."/>
            <person name="Morono Y."/>
            <person name="Uchiyama I."/>
            <person name="Ito T."/>
            <person name="Fujiyama A."/>
            <person name="Inagaki F."/>
            <person name="Takami H."/>
        </authorList>
    </citation>
    <scope>NUCLEOTIDE SEQUENCE</scope>
    <source>
        <strain evidence="2">Expedition CK06-06</strain>
    </source>
</reference>
<organism evidence="2">
    <name type="scientific">marine sediment metagenome</name>
    <dbReference type="NCBI Taxonomy" id="412755"/>
    <lineage>
        <taxon>unclassified sequences</taxon>
        <taxon>metagenomes</taxon>
        <taxon>ecological metagenomes</taxon>
    </lineage>
</organism>
<evidence type="ECO:0000313" key="2">
    <source>
        <dbReference type="EMBL" id="GAH03493.1"/>
    </source>
</evidence>
<dbReference type="EMBL" id="BART01020390">
    <property type="protein sequence ID" value="GAH03493.1"/>
    <property type="molecule type" value="Genomic_DNA"/>
</dbReference>
<accession>X1E4C7</accession>
<evidence type="ECO:0008006" key="3">
    <source>
        <dbReference type="Google" id="ProtNLM"/>
    </source>
</evidence>
<keyword evidence="1" id="KW-0472">Membrane</keyword>
<keyword evidence="1" id="KW-0812">Transmembrane</keyword>
<comment type="caution">
    <text evidence="2">The sequence shown here is derived from an EMBL/GenBank/DDBJ whole genome shotgun (WGS) entry which is preliminary data.</text>
</comment>
<feature type="transmembrane region" description="Helical" evidence="1">
    <location>
        <begin position="50"/>
        <end position="70"/>
    </location>
</feature>
<name>X1E4C7_9ZZZZ</name>
<dbReference type="AlphaFoldDB" id="X1E4C7"/>
<feature type="transmembrane region" description="Helical" evidence="1">
    <location>
        <begin position="16"/>
        <end position="38"/>
    </location>
</feature>
<proteinExistence type="predicted"/>